<dbReference type="InterPro" id="IPR050177">
    <property type="entry name" value="Lipid_A_modif_metabolic_enz"/>
</dbReference>
<evidence type="ECO:0000259" key="2">
    <source>
        <dbReference type="Pfam" id="PF01370"/>
    </source>
</evidence>
<accession>A0ABD6DR27</accession>
<dbReference type="PANTHER" id="PTHR43245:SF13">
    <property type="entry name" value="UDP-D-APIOSE_UDP-D-XYLOSE SYNTHASE 2"/>
    <property type="match status" value="1"/>
</dbReference>
<dbReference type="EMBL" id="JBHUDO010000004">
    <property type="protein sequence ID" value="MFD1647780.1"/>
    <property type="molecule type" value="Genomic_DNA"/>
</dbReference>
<keyword evidence="4" id="KW-1185">Reference proteome</keyword>
<dbReference type="InterPro" id="IPR001509">
    <property type="entry name" value="Epimerase_deHydtase"/>
</dbReference>
<comment type="caution">
    <text evidence="3">The sequence shown here is derived from an EMBL/GenBank/DDBJ whole genome shotgun (WGS) entry which is preliminary data.</text>
</comment>
<dbReference type="InterPro" id="IPR036291">
    <property type="entry name" value="NAD(P)-bd_dom_sf"/>
</dbReference>
<organism evidence="3 4">
    <name type="scientific">Haloarchaeobius litoreus</name>
    <dbReference type="NCBI Taxonomy" id="755306"/>
    <lineage>
        <taxon>Archaea</taxon>
        <taxon>Methanobacteriati</taxon>
        <taxon>Methanobacteriota</taxon>
        <taxon>Stenosarchaea group</taxon>
        <taxon>Halobacteria</taxon>
        <taxon>Halobacteriales</taxon>
        <taxon>Halorubellaceae</taxon>
        <taxon>Haloarchaeobius</taxon>
    </lineage>
</organism>
<dbReference type="RefSeq" id="WP_256401741.1">
    <property type="nucleotide sequence ID" value="NZ_JANHJR010000004.1"/>
</dbReference>
<gene>
    <name evidence="3" type="ORF">ACFSBL_18975</name>
</gene>
<dbReference type="AlphaFoldDB" id="A0ABD6DR27"/>
<feature type="domain" description="NAD-dependent epimerase/dehydratase" evidence="2">
    <location>
        <begin position="31"/>
        <end position="256"/>
    </location>
</feature>
<evidence type="ECO:0000313" key="4">
    <source>
        <dbReference type="Proteomes" id="UP001597034"/>
    </source>
</evidence>
<proteinExistence type="predicted"/>
<feature type="region of interest" description="Disordered" evidence="1">
    <location>
        <begin position="1"/>
        <end position="24"/>
    </location>
</feature>
<dbReference type="Pfam" id="PF01370">
    <property type="entry name" value="Epimerase"/>
    <property type="match status" value="1"/>
</dbReference>
<dbReference type="SUPFAM" id="SSF51735">
    <property type="entry name" value="NAD(P)-binding Rossmann-fold domains"/>
    <property type="match status" value="1"/>
</dbReference>
<dbReference type="Proteomes" id="UP001597034">
    <property type="component" value="Unassembled WGS sequence"/>
</dbReference>
<evidence type="ECO:0000313" key="3">
    <source>
        <dbReference type="EMBL" id="MFD1647780.1"/>
    </source>
</evidence>
<protein>
    <submittedName>
        <fullName evidence="3">NAD-dependent epimerase/dehydratase family protein</fullName>
    </submittedName>
</protein>
<sequence>MPSSHDPAVSAGRHAEESSPEGTADLADATVLVTGGAGFIGRQLVQTLSPGVETRVLDSGTSDRRAGLPDETAVLEGDVTNPADLAAAMAGVDVVFHLAAYSSVPATLDHPTRSLDVNAVGTAAVLDRARTQDARVVVASSAAVYGRPAETPIPEDAPLRPRSPYGVGKLAADRYARRYEDWYDVPAVALRFFNVYGPGHRNGVLATFLSRARQGDPLVIHGDGSQTRDFVHVDDVVRALLAAARTDATGEAFNVGTGETTTVRELARLVQETVPGGVDVLHDDPRPADIEHSCADVRKAREQLGFEAELELEEGLQRLVDGPDS</sequence>
<dbReference type="PRINTS" id="PR01713">
    <property type="entry name" value="NUCEPIMERASE"/>
</dbReference>
<name>A0ABD6DR27_9EURY</name>
<evidence type="ECO:0000256" key="1">
    <source>
        <dbReference type="SAM" id="MobiDB-lite"/>
    </source>
</evidence>
<reference evidence="3 4" key="1">
    <citation type="journal article" date="2019" name="Int. J. Syst. Evol. Microbiol.">
        <title>The Global Catalogue of Microorganisms (GCM) 10K type strain sequencing project: providing services to taxonomists for standard genome sequencing and annotation.</title>
        <authorList>
            <consortium name="The Broad Institute Genomics Platform"/>
            <consortium name="The Broad Institute Genome Sequencing Center for Infectious Disease"/>
            <person name="Wu L."/>
            <person name="Ma J."/>
        </authorList>
    </citation>
    <scope>NUCLEOTIDE SEQUENCE [LARGE SCALE GENOMIC DNA]</scope>
    <source>
        <strain evidence="3 4">CGMCC 1.10390</strain>
    </source>
</reference>
<dbReference type="Gene3D" id="3.40.50.720">
    <property type="entry name" value="NAD(P)-binding Rossmann-like Domain"/>
    <property type="match status" value="1"/>
</dbReference>
<dbReference type="PANTHER" id="PTHR43245">
    <property type="entry name" value="BIFUNCTIONAL POLYMYXIN RESISTANCE PROTEIN ARNA"/>
    <property type="match status" value="1"/>
</dbReference>